<evidence type="ECO:0000256" key="5">
    <source>
        <dbReference type="ARBA" id="ARBA00023136"/>
    </source>
</evidence>
<dbReference type="Gene3D" id="1.10.287.470">
    <property type="entry name" value="Helix hairpin bin"/>
    <property type="match status" value="2"/>
</dbReference>
<feature type="coiled-coil region" evidence="6">
    <location>
        <begin position="213"/>
        <end position="330"/>
    </location>
</feature>
<reference evidence="10 11" key="2">
    <citation type="submission" date="2018-06" db="EMBL/GenBank/DDBJ databases">
        <title>Metagenomic assembly of (sub)arctic Cyanobacteria and their associated microbiome from non-axenic cultures.</title>
        <authorList>
            <person name="Baurain D."/>
        </authorList>
    </citation>
    <scope>NUCLEOTIDE SEQUENCE [LARGE SCALE GENOMIC DNA]</scope>
    <source>
        <strain evidence="10">ULC066bin1</strain>
    </source>
</reference>
<comment type="subcellular location">
    <subcellularLocation>
        <location evidence="1">Membrane</location>
        <topology evidence="1">Single-pass membrane protein</topology>
    </subcellularLocation>
</comment>
<evidence type="ECO:0000313" key="10">
    <source>
        <dbReference type="EMBL" id="PZO36152.1"/>
    </source>
</evidence>
<keyword evidence="6" id="KW-0175">Coiled coil</keyword>
<keyword evidence="5 8" id="KW-0472">Membrane</keyword>
<evidence type="ECO:0000256" key="6">
    <source>
        <dbReference type="SAM" id="Coils"/>
    </source>
</evidence>
<evidence type="ECO:0000256" key="1">
    <source>
        <dbReference type="ARBA" id="ARBA00004167"/>
    </source>
</evidence>
<dbReference type="EMBL" id="QBML01000044">
    <property type="protein sequence ID" value="PZO36152.1"/>
    <property type="molecule type" value="Genomic_DNA"/>
</dbReference>
<feature type="coiled-coil region" evidence="6">
    <location>
        <begin position="139"/>
        <end position="166"/>
    </location>
</feature>
<dbReference type="AlphaFoldDB" id="A0A2W4VUR2"/>
<dbReference type="InterPro" id="IPR050739">
    <property type="entry name" value="MFP"/>
</dbReference>
<sequence length="475" mass="51283">MKRIKYPQSSIESQSNTAIDQRNNQKSAELTEVEKAIPEDEIGLDVVSDLEKDRIGHSQSHSSTRRNLFFLAGAIALGISTVGGWNWWQFQKTHISTENAQIQGHLSPISCKISATVQQVLVKDGDYVKAGQPLIILENQDLSLNLQQAQAKLQAAKALLLSASDTVQLTSQTHTTQVQQSQAQLAVSQSSINAARANISQAESAIAVNRAKVAQAQTEVEKTQADYRRYTSLYQSGAVSAQQAESAKAAYENDLANLAATNRIVEQSQAEMSNAQAQLQKAEAEAEVTKGQAAQTDVAEQNVLVQQDQKQIAQAQVDQANVEIALAKKQLEYTAIKAPVSGYVGKLTAQVGQKVQAGQALMAVVPLQTEEVYVEANFKETSLQNLRLGQPAEIEVDAYPGEVFRATVEGISPATGASFALLPPDNATGNYNKVVQWLPVRLAFGPDADPQHKLRAGLSVKVTVSTETSTNESNH</sequence>
<dbReference type="Proteomes" id="UP000249467">
    <property type="component" value="Unassembled WGS sequence"/>
</dbReference>
<evidence type="ECO:0000256" key="3">
    <source>
        <dbReference type="ARBA" id="ARBA00022692"/>
    </source>
</evidence>
<organism evidence="10 11">
    <name type="scientific">Pseudanabaena frigida</name>
    <dbReference type="NCBI Taxonomy" id="945775"/>
    <lineage>
        <taxon>Bacteria</taxon>
        <taxon>Bacillati</taxon>
        <taxon>Cyanobacteriota</taxon>
        <taxon>Cyanophyceae</taxon>
        <taxon>Pseudanabaenales</taxon>
        <taxon>Pseudanabaenaceae</taxon>
        <taxon>Pseudanabaena</taxon>
    </lineage>
</organism>
<evidence type="ECO:0000256" key="4">
    <source>
        <dbReference type="ARBA" id="ARBA00022989"/>
    </source>
</evidence>
<keyword evidence="4 8" id="KW-1133">Transmembrane helix</keyword>
<protein>
    <submittedName>
        <fullName evidence="10">Secretion protein HlyD</fullName>
    </submittedName>
</protein>
<feature type="region of interest" description="Disordered" evidence="7">
    <location>
        <begin position="1"/>
        <end position="28"/>
    </location>
</feature>
<comment type="similarity">
    <text evidence="2">Belongs to the membrane fusion protein (MFP) (TC 8.A.1) family.</text>
</comment>
<dbReference type="PANTHER" id="PTHR30386:SF26">
    <property type="entry name" value="TRANSPORT PROTEIN COMB"/>
    <property type="match status" value="1"/>
</dbReference>
<evidence type="ECO:0000256" key="7">
    <source>
        <dbReference type="SAM" id="MobiDB-lite"/>
    </source>
</evidence>
<evidence type="ECO:0000259" key="9">
    <source>
        <dbReference type="Pfam" id="PF25954"/>
    </source>
</evidence>
<dbReference type="Pfam" id="PF25954">
    <property type="entry name" value="Beta-barrel_RND_2"/>
    <property type="match status" value="1"/>
</dbReference>
<gene>
    <name evidence="10" type="ORF">DCF19_22250</name>
</gene>
<dbReference type="Gene3D" id="2.40.50.100">
    <property type="match status" value="1"/>
</dbReference>
<dbReference type="InterPro" id="IPR058792">
    <property type="entry name" value="Beta-barrel_RND_2"/>
</dbReference>
<dbReference type="PRINTS" id="PR01490">
    <property type="entry name" value="RTXTOXIND"/>
</dbReference>
<feature type="transmembrane region" description="Helical" evidence="8">
    <location>
        <begin position="68"/>
        <end position="88"/>
    </location>
</feature>
<evidence type="ECO:0000313" key="11">
    <source>
        <dbReference type="Proteomes" id="UP000249467"/>
    </source>
</evidence>
<dbReference type="PANTHER" id="PTHR30386">
    <property type="entry name" value="MEMBRANE FUSION SUBUNIT OF EMRAB-TOLC MULTIDRUG EFFLUX PUMP"/>
    <property type="match status" value="1"/>
</dbReference>
<proteinExistence type="inferred from homology"/>
<name>A0A2W4VUR2_9CYAN</name>
<dbReference type="GO" id="GO:0016020">
    <property type="term" value="C:membrane"/>
    <property type="evidence" value="ECO:0007669"/>
    <property type="project" value="UniProtKB-SubCell"/>
</dbReference>
<comment type="caution">
    <text evidence="10">The sequence shown here is derived from an EMBL/GenBank/DDBJ whole genome shotgun (WGS) entry which is preliminary data.</text>
</comment>
<evidence type="ECO:0000256" key="8">
    <source>
        <dbReference type="SAM" id="Phobius"/>
    </source>
</evidence>
<dbReference type="SUPFAM" id="SSF111369">
    <property type="entry name" value="HlyD-like secretion proteins"/>
    <property type="match status" value="2"/>
</dbReference>
<dbReference type="Gene3D" id="2.40.30.170">
    <property type="match status" value="1"/>
</dbReference>
<reference evidence="10 11" key="1">
    <citation type="submission" date="2018-04" db="EMBL/GenBank/DDBJ databases">
        <authorList>
            <person name="Go L.Y."/>
            <person name="Mitchell J.A."/>
        </authorList>
    </citation>
    <scope>NUCLEOTIDE SEQUENCE [LARGE SCALE GENOMIC DNA]</scope>
    <source>
        <strain evidence="10">ULC066bin1</strain>
    </source>
</reference>
<feature type="compositionally biased region" description="Polar residues" evidence="7">
    <location>
        <begin position="7"/>
        <end position="28"/>
    </location>
</feature>
<evidence type="ECO:0000256" key="2">
    <source>
        <dbReference type="ARBA" id="ARBA00009477"/>
    </source>
</evidence>
<feature type="domain" description="CusB-like beta-barrel" evidence="9">
    <location>
        <begin position="372"/>
        <end position="415"/>
    </location>
</feature>
<accession>A0A2W4VUR2</accession>
<keyword evidence="3 8" id="KW-0812">Transmembrane</keyword>